<feature type="domain" description="Resolvase/invertase-type recombinase catalytic" evidence="5">
    <location>
        <begin position="3"/>
        <end position="146"/>
    </location>
</feature>
<dbReference type="InterPro" id="IPR006119">
    <property type="entry name" value="Resolv_N"/>
</dbReference>
<dbReference type="Pfam" id="PF00239">
    <property type="entry name" value="Resolvase"/>
    <property type="match status" value="1"/>
</dbReference>
<dbReference type="EMBL" id="JASHIF010000029">
    <property type="protein sequence ID" value="MDI9862445.1"/>
    <property type="molecule type" value="Genomic_DNA"/>
</dbReference>
<dbReference type="CDD" id="cd00338">
    <property type="entry name" value="Ser_Recombinase"/>
    <property type="match status" value="1"/>
</dbReference>
<reference evidence="6 7" key="1">
    <citation type="submission" date="2023-05" db="EMBL/GenBank/DDBJ databases">
        <title>Novel species of genus Flectobacillus isolated from stream in China.</title>
        <authorList>
            <person name="Lu H."/>
        </authorList>
    </citation>
    <scope>NUCLEOTIDE SEQUENCE [LARGE SCALE GENOMIC DNA]</scope>
    <source>
        <strain evidence="6 7">KCTC 42575</strain>
    </source>
</reference>
<dbReference type="Gene3D" id="3.40.50.1390">
    <property type="entry name" value="Resolvase, N-terminal catalytic domain"/>
    <property type="match status" value="1"/>
</dbReference>
<sequence>MKKYIAYLRVSTKGQERSGLGLEAQRAIIYHYANLDKIEVAQEYIEAESGKEIDNRPMLQSAIADCLNDKDAFLIVAKLDRLSRDVKDTFDILEKVRGKFVSCDIPTQNGVLDTFTLAVFAGLAQRERELISIRTKAALQAKKNRGVKLGKPENFTNESRAVGAASTKQKALKNLNNRLASALIERFDRGLYTLQQIADELNSKGFRTSKGKLFHPTTVKRLIERRKVPVSSILKAS</sequence>
<keyword evidence="1" id="KW-0229">DNA integration</keyword>
<feature type="active site" description="O-(5'-phospho-DNA)-serine intermediate" evidence="4">
    <location>
        <position position="11"/>
    </location>
</feature>
<dbReference type="SMART" id="SM00857">
    <property type="entry name" value="Resolvase"/>
    <property type="match status" value="1"/>
</dbReference>
<dbReference type="PANTHER" id="PTHR30461:SF2">
    <property type="entry name" value="SERINE RECOMBINASE PINE-RELATED"/>
    <property type="match status" value="1"/>
</dbReference>
<dbReference type="RefSeq" id="WP_095168336.1">
    <property type="nucleotide sequence ID" value="NZ_JASHIF010000029.1"/>
</dbReference>
<proteinExistence type="predicted"/>
<keyword evidence="7" id="KW-1185">Reference proteome</keyword>
<keyword evidence="2" id="KW-0238">DNA-binding</keyword>
<evidence type="ECO:0000256" key="3">
    <source>
        <dbReference type="ARBA" id="ARBA00023172"/>
    </source>
</evidence>
<evidence type="ECO:0000256" key="1">
    <source>
        <dbReference type="ARBA" id="ARBA00022908"/>
    </source>
</evidence>
<dbReference type="PANTHER" id="PTHR30461">
    <property type="entry name" value="DNA-INVERTASE FROM LAMBDOID PROPHAGE"/>
    <property type="match status" value="1"/>
</dbReference>
<evidence type="ECO:0000313" key="6">
    <source>
        <dbReference type="EMBL" id="MDI9862445.1"/>
    </source>
</evidence>
<evidence type="ECO:0000256" key="2">
    <source>
        <dbReference type="ARBA" id="ARBA00023125"/>
    </source>
</evidence>
<organism evidence="6 7">
    <name type="scientific">Flectobacillus roseus</name>
    <dbReference type="NCBI Taxonomy" id="502259"/>
    <lineage>
        <taxon>Bacteria</taxon>
        <taxon>Pseudomonadati</taxon>
        <taxon>Bacteroidota</taxon>
        <taxon>Cytophagia</taxon>
        <taxon>Cytophagales</taxon>
        <taxon>Flectobacillaceae</taxon>
        <taxon>Flectobacillus</taxon>
    </lineage>
</organism>
<evidence type="ECO:0000313" key="7">
    <source>
        <dbReference type="Proteomes" id="UP001236507"/>
    </source>
</evidence>
<dbReference type="InterPro" id="IPR011109">
    <property type="entry name" value="DNA_bind_recombinase_dom"/>
</dbReference>
<dbReference type="InterPro" id="IPR050639">
    <property type="entry name" value="SSR_resolvase"/>
</dbReference>
<dbReference type="PROSITE" id="PS00397">
    <property type="entry name" value="RECOMBINASES_1"/>
    <property type="match status" value="1"/>
</dbReference>
<dbReference type="InterPro" id="IPR036162">
    <property type="entry name" value="Resolvase-like_N_sf"/>
</dbReference>
<accession>A0ABT6YFT5</accession>
<keyword evidence="3" id="KW-0233">DNA recombination</keyword>
<dbReference type="Proteomes" id="UP001236507">
    <property type="component" value="Unassembled WGS sequence"/>
</dbReference>
<name>A0ABT6YFT5_9BACT</name>
<dbReference type="InterPro" id="IPR006118">
    <property type="entry name" value="Recombinase_CS"/>
</dbReference>
<dbReference type="PROSITE" id="PS51736">
    <property type="entry name" value="RECOMBINASES_3"/>
    <property type="match status" value="1"/>
</dbReference>
<dbReference type="Pfam" id="PF07508">
    <property type="entry name" value="Recombinase"/>
    <property type="match status" value="1"/>
</dbReference>
<dbReference type="SUPFAM" id="SSF53041">
    <property type="entry name" value="Resolvase-like"/>
    <property type="match status" value="1"/>
</dbReference>
<comment type="caution">
    <text evidence="6">The sequence shown here is derived from an EMBL/GenBank/DDBJ whole genome shotgun (WGS) entry which is preliminary data.</text>
</comment>
<protein>
    <submittedName>
        <fullName evidence="6">Recombinase family protein</fullName>
    </submittedName>
</protein>
<gene>
    <name evidence="6" type="ORF">QM524_24690</name>
</gene>
<evidence type="ECO:0000259" key="5">
    <source>
        <dbReference type="PROSITE" id="PS51736"/>
    </source>
</evidence>
<evidence type="ECO:0000256" key="4">
    <source>
        <dbReference type="PROSITE-ProRule" id="PRU10137"/>
    </source>
</evidence>